<dbReference type="CDD" id="cd00130">
    <property type="entry name" value="PAS"/>
    <property type="match status" value="1"/>
</dbReference>
<dbReference type="SUPFAM" id="SSF55781">
    <property type="entry name" value="GAF domain-like"/>
    <property type="match status" value="1"/>
</dbReference>
<dbReference type="SMART" id="SM00065">
    <property type="entry name" value="GAF"/>
    <property type="match status" value="1"/>
</dbReference>
<dbReference type="PANTHER" id="PTHR44757:SF2">
    <property type="entry name" value="BIOFILM ARCHITECTURE MAINTENANCE PROTEIN MBAA"/>
    <property type="match status" value="1"/>
</dbReference>
<dbReference type="InterPro" id="IPR052155">
    <property type="entry name" value="Biofilm_reg_signaling"/>
</dbReference>
<dbReference type="SUPFAM" id="SSF141868">
    <property type="entry name" value="EAL domain-like"/>
    <property type="match status" value="1"/>
</dbReference>
<dbReference type="EMBL" id="JARJLM010000654">
    <property type="protein sequence ID" value="MDF3839126.1"/>
    <property type="molecule type" value="Genomic_DNA"/>
</dbReference>
<evidence type="ECO:0000256" key="1">
    <source>
        <dbReference type="SAM" id="MobiDB-lite"/>
    </source>
</evidence>
<dbReference type="InterPro" id="IPR013656">
    <property type="entry name" value="PAS_4"/>
</dbReference>
<sequence length="812" mass="88217">MNHAMMYSGDEEATPPARDLNPNASQPPMPKKVRDMQRKEQRAIPSLASPVGGSDVSTDLQPAPPLEREPGLLAMCMDKTDNPVMIVDGLGAIRQINASFTHAFGYAPAEAMGRLPRELLRPVNTPTETIDSMLAQLKTGRTLQHEALIPDKQGRPRWYSCVTTPVLAADERLENALCVLTEITDTKVRETIQNRALEAMVRDVPTAEILTRMCRQIERMVPGVIVSVLRLEQGRLHPVAAPSLPEAFSQAIDGLRIGPQVGACGAAAFLGEAVLVRDMASDPRAAPFRELLAPLGLVACWSSPIRTNDGRVLGTFAIYYRHQRGPDGFQESMVAIATHLCVLAFERDRSRERIRELAFSDSLTGLPNRQSLLMRADEALLAATASGSPLSVLVIEIDKVKHINGFLGQAVGDHLLCEVATRVQTEIGGKGEVGRLGSHEFGVILPQLAQANALGAAQALVHALAQPLTIARLDGVRLSVSIGVSVLSDSNRDRETLFRQAELAMYQARKAGRNMACLYDAAIARRLEDRQTLEKALRIAVSSRQLTLHYQPQIDLASGRLWGLEALARWQHPQRGEISAHQFIPLAEESGLITEIGNWAIQEGCRQLSAWRAQGLAVPTVSVNLSPISFRDPDLIATVARSLRAHGLSGGDLTVEITEGVLLDHTTEAEAALTALHELGVRLSIDDFGTGFSSLSRLIHLPVNEIKLDRSFLADLHESKAAQVLVDAVIRIGRNLDLSVVAEGVTTDVQRQFLAEHGCHIGQGFLFSHPLEASAAGEWLASNAAAIRSMRPQGLASNRRCGRKRAKPLAED</sequence>
<feature type="domain" description="GGDEF" evidence="4">
    <location>
        <begin position="388"/>
        <end position="521"/>
    </location>
</feature>
<dbReference type="Proteomes" id="UP001216674">
    <property type="component" value="Unassembled WGS sequence"/>
</dbReference>
<gene>
    <name evidence="5" type="ORF">P3W85_40255</name>
</gene>
<protein>
    <submittedName>
        <fullName evidence="5">EAL domain-containing protein</fullName>
    </submittedName>
</protein>
<dbReference type="CDD" id="cd01948">
    <property type="entry name" value="EAL"/>
    <property type="match status" value="1"/>
</dbReference>
<feature type="domain" description="PAS" evidence="2">
    <location>
        <begin position="69"/>
        <end position="122"/>
    </location>
</feature>
<dbReference type="Pfam" id="PF00990">
    <property type="entry name" value="GGDEF"/>
    <property type="match status" value="1"/>
</dbReference>
<comment type="caution">
    <text evidence="5">The sequence shown here is derived from an EMBL/GenBank/DDBJ whole genome shotgun (WGS) entry which is preliminary data.</text>
</comment>
<keyword evidence="6" id="KW-1185">Reference proteome</keyword>
<dbReference type="InterPro" id="IPR001633">
    <property type="entry name" value="EAL_dom"/>
</dbReference>
<dbReference type="Pfam" id="PF00563">
    <property type="entry name" value="EAL"/>
    <property type="match status" value="1"/>
</dbReference>
<name>A0ABT6B5A9_9BURK</name>
<dbReference type="RefSeq" id="WP_276268901.1">
    <property type="nucleotide sequence ID" value="NZ_JARJLM010000654.1"/>
</dbReference>
<dbReference type="PROSITE" id="PS50887">
    <property type="entry name" value="GGDEF"/>
    <property type="match status" value="1"/>
</dbReference>
<dbReference type="PIRSF" id="PIRSF005925">
    <property type="entry name" value="Dos"/>
    <property type="match status" value="1"/>
</dbReference>
<evidence type="ECO:0000259" key="3">
    <source>
        <dbReference type="PROSITE" id="PS50883"/>
    </source>
</evidence>
<dbReference type="Pfam" id="PF08448">
    <property type="entry name" value="PAS_4"/>
    <property type="match status" value="1"/>
</dbReference>
<reference evidence="5 6" key="1">
    <citation type="submission" date="2023-03" db="EMBL/GenBank/DDBJ databases">
        <title>Draft assemblies of triclosan tolerant bacteria isolated from returned activated sludge.</title>
        <authorList>
            <person name="Van Hamelsveld S."/>
        </authorList>
    </citation>
    <scope>NUCLEOTIDE SEQUENCE [LARGE SCALE GENOMIC DNA]</scope>
    <source>
        <strain evidence="5 6">GW210010_S58</strain>
    </source>
</reference>
<dbReference type="InterPro" id="IPR012226">
    <property type="entry name" value="Diguanyl_cyclase/Pdiesterase"/>
</dbReference>
<dbReference type="InterPro" id="IPR003018">
    <property type="entry name" value="GAF"/>
</dbReference>
<dbReference type="Gene3D" id="3.30.70.270">
    <property type="match status" value="1"/>
</dbReference>
<dbReference type="InterPro" id="IPR000160">
    <property type="entry name" value="GGDEF_dom"/>
</dbReference>
<organism evidence="5 6">
    <name type="scientific">Cupriavidus basilensis</name>
    <dbReference type="NCBI Taxonomy" id="68895"/>
    <lineage>
        <taxon>Bacteria</taxon>
        <taxon>Pseudomonadati</taxon>
        <taxon>Pseudomonadota</taxon>
        <taxon>Betaproteobacteria</taxon>
        <taxon>Burkholderiales</taxon>
        <taxon>Burkholderiaceae</taxon>
        <taxon>Cupriavidus</taxon>
    </lineage>
</organism>
<dbReference type="InterPro" id="IPR035919">
    <property type="entry name" value="EAL_sf"/>
</dbReference>
<feature type="compositionally biased region" description="Basic and acidic residues" evidence="1">
    <location>
        <begin position="32"/>
        <end position="42"/>
    </location>
</feature>
<dbReference type="PANTHER" id="PTHR44757">
    <property type="entry name" value="DIGUANYLATE CYCLASE DGCP"/>
    <property type="match status" value="1"/>
</dbReference>
<dbReference type="SUPFAM" id="SSF55073">
    <property type="entry name" value="Nucleotide cyclase"/>
    <property type="match status" value="1"/>
</dbReference>
<dbReference type="Pfam" id="PF01590">
    <property type="entry name" value="GAF"/>
    <property type="match status" value="1"/>
</dbReference>
<evidence type="ECO:0000259" key="4">
    <source>
        <dbReference type="PROSITE" id="PS50887"/>
    </source>
</evidence>
<evidence type="ECO:0000313" key="5">
    <source>
        <dbReference type="EMBL" id="MDF3839126.1"/>
    </source>
</evidence>
<dbReference type="InterPro" id="IPR029016">
    <property type="entry name" value="GAF-like_dom_sf"/>
</dbReference>
<dbReference type="InterPro" id="IPR000014">
    <property type="entry name" value="PAS"/>
</dbReference>
<feature type="domain" description="EAL" evidence="3">
    <location>
        <begin position="530"/>
        <end position="784"/>
    </location>
</feature>
<dbReference type="NCBIfam" id="TIGR00254">
    <property type="entry name" value="GGDEF"/>
    <property type="match status" value="1"/>
</dbReference>
<dbReference type="Gene3D" id="3.30.450.20">
    <property type="entry name" value="PAS domain"/>
    <property type="match status" value="1"/>
</dbReference>
<accession>A0ABT6B5A9</accession>
<dbReference type="PROSITE" id="PS50112">
    <property type="entry name" value="PAS"/>
    <property type="match status" value="1"/>
</dbReference>
<dbReference type="InterPro" id="IPR029787">
    <property type="entry name" value="Nucleotide_cyclase"/>
</dbReference>
<dbReference type="SMART" id="SM00267">
    <property type="entry name" value="GGDEF"/>
    <property type="match status" value="1"/>
</dbReference>
<dbReference type="InterPro" id="IPR043128">
    <property type="entry name" value="Rev_trsase/Diguanyl_cyclase"/>
</dbReference>
<evidence type="ECO:0000259" key="2">
    <source>
        <dbReference type="PROSITE" id="PS50112"/>
    </source>
</evidence>
<proteinExistence type="predicted"/>
<dbReference type="PROSITE" id="PS50883">
    <property type="entry name" value="EAL"/>
    <property type="match status" value="1"/>
</dbReference>
<dbReference type="NCBIfam" id="TIGR00229">
    <property type="entry name" value="sensory_box"/>
    <property type="match status" value="1"/>
</dbReference>
<dbReference type="SUPFAM" id="SSF55785">
    <property type="entry name" value="PYP-like sensor domain (PAS domain)"/>
    <property type="match status" value="1"/>
</dbReference>
<dbReference type="InterPro" id="IPR035965">
    <property type="entry name" value="PAS-like_dom_sf"/>
</dbReference>
<dbReference type="SMART" id="SM00052">
    <property type="entry name" value="EAL"/>
    <property type="match status" value="1"/>
</dbReference>
<dbReference type="Gene3D" id="3.30.450.40">
    <property type="match status" value="1"/>
</dbReference>
<evidence type="ECO:0000313" key="6">
    <source>
        <dbReference type="Proteomes" id="UP001216674"/>
    </source>
</evidence>
<feature type="region of interest" description="Disordered" evidence="1">
    <location>
        <begin position="1"/>
        <end position="64"/>
    </location>
</feature>
<dbReference type="CDD" id="cd01949">
    <property type="entry name" value="GGDEF"/>
    <property type="match status" value="1"/>
</dbReference>
<dbReference type="Gene3D" id="3.20.20.450">
    <property type="entry name" value="EAL domain"/>
    <property type="match status" value="1"/>
</dbReference>